<keyword evidence="3" id="KW-1185">Reference proteome</keyword>
<dbReference type="GeneID" id="56393079"/>
<dbReference type="Pfam" id="PF03323">
    <property type="entry name" value="GerA"/>
    <property type="match status" value="1"/>
</dbReference>
<keyword evidence="1" id="KW-0472">Membrane</keyword>
<name>A0A443IRE5_9BACI</name>
<comment type="caution">
    <text evidence="2">The sequence shown here is derived from an EMBL/GenBank/DDBJ whole genome shotgun (WGS) entry which is preliminary data.</text>
</comment>
<evidence type="ECO:0000313" key="2">
    <source>
        <dbReference type="EMBL" id="RWR09671.1"/>
    </source>
</evidence>
<dbReference type="GO" id="GO:0009847">
    <property type="term" value="P:spore germination"/>
    <property type="evidence" value="ECO:0007669"/>
    <property type="project" value="InterPro"/>
</dbReference>
<sequence length="128" mass="15075">MRKRYSKIEKLTKQIKGKNTKDQHQKFSNVDWHAFSTNINENEKTLKQQLGTSEDIKFTHFTIKLQNDDALNAVLVAIDRLVDEEAKRNNILKPLIEHPLQEKPNDDLKQLRERISVKEITVEDNLLR</sequence>
<dbReference type="OrthoDB" id="9772630at2"/>
<dbReference type="Proteomes" id="UP000273811">
    <property type="component" value="Unassembled WGS sequence"/>
</dbReference>
<accession>A0A443IRE5</accession>
<gene>
    <name evidence="2" type="ORF">D4N35_010600</name>
</gene>
<dbReference type="RefSeq" id="WP_120073320.1">
    <property type="nucleotide sequence ID" value="NZ_CP126113.1"/>
</dbReference>
<organism evidence="2 3">
    <name type="scientific">Siminovitchia fortis</name>
    <dbReference type="NCBI Taxonomy" id="254758"/>
    <lineage>
        <taxon>Bacteria</taxon>
        <taxon>Bacillati</taxon>
        <taxon>Bacillota</taxon>
        <taxon>Bacilli</taxon>
        <taxon>Bacillales</taxon>
        <taxon>Bacillaceae</taxon>
        <taxon>Siminovitchia</taxon>
    </lineage>
</organism>
<dbReference type="EMBL" id="QYTU02000021">
    <property type="protein sequence ID" value="RWR09671.1"/>
    <property type="molecule type" value="Genomic_DNA"/>
</dbReference>
<evidence type="ECO:0000256" key="1">
    <source>
        <dbReference type="ARBA" id="ARBA00023136"/>
    </source>
</evidence>
<evidence type="ECO:0000313" key="3">
    <source>
        <dbReference type="Proteomes" id="UP000273811"/>
    </source>
</evidence>
<proteinExistence type="predicted"/>
<dbReference type="InterPro" id="IPR004995">
    <property type="entry name" value="Spore_Ger"/>
</dbReference>
<dbReference type="AlphaFoldDB" id="A0A443IRE5"/>
<dbReference type="GO" id="GO:0016020">
    <property type="term" value="C:membrane"/>
    <property type="evidence" value="ECO:0007669"/>
    <property type="project" value="InterPro"/>
</dbReference>
<reference evidence="2" key="1">
    <citation type="submission" date="2018-12" db="EMBL/GenBank/DDBJ databases">
        <authorList>
            <person name="Sun L."/>
            <person name="Chen Z."/>
        </authorList>
    </citation>
    <scope>NUCLEOTIDE SEQUENCE [LARGE SCALE GENOMIC DNA]</scope>
    <source>
        <strain evidence="2">DSM 16012</strain>
    </source>
</reference>
<protein>
    <submittedName>
        <fullName evidence="2">Uncharacterized protein</fullName>
    </submittedName>
</protein>